<dbReference type="EMBL" id="JAYMGO010000010">
    <property type="protein sequence ID" value="KAL1266145.1"/>
    <property type="molecule type" value="Genomic_DNA"/>
</dbReference>
<organism evidence="1 2">
    <name type="scientific">Cirrhinus molitorella</name>
    <name type="common">mud carp</name>
    <dbReference type="NCBI Taxonomy" id="172907"/>
    <lineage>
        <taxon>Eukaryota</taxon>
        <taxon>Metazoa</taxon>
        <taxon>Chordata</taxon>
        <taxon>Craniata</taxon>
        <taxon>Vertebrata</taxon>
        <taxon>Euteleostomi</taxon>
        <taxon>Actinopterygii</taxon>
        <taxon>Neopterygii</taxon>
        <taxon>Teleostei</taxon>
        <taxon>Ostariophysi</taxon>
        <taxon>Cypriniformes</taxon>
        <taxon>Cyprinidae</taxon>
        <taxon>Labeoninae</taxon>
        <taxon>Labeonini</taxon>
        <taxon>Cirrhinus</taxon>
    </lineage>
</organism>
<accession>A0ABR3MND7</accession>
<name>A0ABR3MND7_9TELE</name>
<dbReference type="Proteomes" id="UP001558613">
    <property type="component" value="Unassembled WGS sequence"/>
</dbReference>
<sequence length="67" mass="7338">MVHYAAAENDHLCAGTRGHLSRQQLMAPSAPLGPAWASQLGLAFICVRMCVCDKPHRWANLPAYYLG</sequence>
<evidence type="ECO:0000313" key="1">
    <source>
        <dbReference type="EMBL" id="KAL1266145.1"/>
    </source>
</evidence>
<gene>
    <name evidence="1" type="ORF">QQF64_001820</name>
</gene>
<evidence type="ECO:0000313" key="2">
    <source>
        <dbReference type="Proteomes" id="UP001558613"/>
    </source>
</evidence>
<comment type="caution">
    <text evidence="1">The sequence shown here is derived from an EMBL/GenBank/DDBJ whole genome shotgun (WGS) entry which is preliminary data.</text>
</comment>
<proteinExistence type="predicted"/>
<reference evidence="1 2" key="1">
    <citation type="submission" date="2023-09" db="EMBL/GenBank/DDBJ databases">
        <authorList>
            <person name="Wang M."/>
        </authorList>
    </citation>
    <scope>NUCLEOTIDE SEQUENCE [LARGE SCALE GENOMIC DNA]</scope>
    <source>
        <strain evidence="1">GT-2023</strain>
        <tissue evidence="1">Liver</tissue>
    </source>
</reference>
<keyword evidence="2" id="KW-1185">Reference proteome</keyword>
<protein>
    <submittedName>
        <fullName evidence="1">Uncharacterized protein</fullName>
    </submittedName>
</protein>